<proteinExistence type="predicted"/>
<sequence length="100" mass="11470">MVVDKSVAIRDIMNREEPIVAGLYPHRMGKSMFLGLLADFLAAVSDTPYSARRARYEQYAIYQEDPAFFNSNMGRHVVFRLDLKVRRSTTLDCCNCVLPH</sequence>
<protein>
    <submittedName>
        <fullName evidence="1">Uncharacterized protein</fullName>
    </submittedName>
</protein>
<evidence type="ECO:0000313" key="2">
    <source>
        <dbReference type="Proteomes" id="UP001140087"/>
    </source>
</evidence>
<evidence type="ECO:0000313" key="1">
    <source>
        <dbReference type="EMBL" id="KAJ2802481.1"/>
    </source>
</evidence>
<name>A0ACC1L7N9_9FUNG</name>
<reference evidence="1" key="1">
    <citation type="submission" date="2022-07" db="EMBL/GenBank/DDBJ databases">
        <title>Phylogenomic reconstructions and comparative analyses of Kickxellomycotina fungi.</title>
        <authorList>
            <person name="Reynolds N.K."/>
            <person name="Stajich J.E."/>
            <person name="Barry K."/>
            <person name="Grigoriev I.V."/>
            <person name="Crous P."/>
            <person name="Smith M.E."/>
        </authorList>
    </citation>
    <scope>NUCLEOTIDE SEQUENCE</scope>
    <source>
        <strain evidence="1">BCRC 34780</strain>
    </source>
</reference>
<accession>A0ACC1L7N9</accession>
<organism evidence="1 2">
    <name type="scientific">Coemansia helicoidea</name>
    <dbReference type="NCBI Taxonomy" id="1286919"/>
    <lineage>
        <taxon>Eukaryota</taxon>
        <taxon>Fungi</taxon>
        <taxon>Fungi incertae sedis</taxon>
        <taxon>Zoopagomycota</taxon>
        <taxon>Kickxellomycotina</taxon>
        <taxon>Kickxellomycetes</taxon>
        <taxon>Kickxellales</taxon>
        <taxon>Kickxellaceae</taxon>
        <taxon>Coemansia</taxon>
    </lineage>
</organism>
<gene>
    <name evidence="1" type="ORF">H4R21_002402</name>
</gene>
<dbReference type="EMBL" id="JANBUN010000614">
    <property type="protein sequence ID" value="KAJ2802481.1"/>
    <property type="molecule type" value="Genomic_DNA"/>
</dbReference>
<keyword evidence="2" id="KW-1185">Reference proteome</keyword>
<comment type="caution">
    <text evidence="1">The sequence shown here is derived from an EMBL/GenBank/DDBJ whole genome shotgun (WGS) entry which is preliminary data.</text>
</comment>
<dbReference type="Proteomes" id="UP001140087">
    <property type="component" value="Unassembled WGS sequence"/>
</dbReference>